<dbReference type="PANTHER" id="PTHR36842:SF1">
    <property type="entry name" value="PROTEIN TOLB"/>
    <property type="match status" value="1"/>
</dbReference>
<evidence type="ECO:0000313" key="3">
    <source>
        <dbReference type="Proteomes" id="UP000030121"/>
    </source>
</evidence>
<dbReference type="InterPro" id="IPR011042">
    <property type="entry name" value="6-blade_b-propeller_TolB-like"/>
</dbReference>
<comment type="caution">
    <text evidence="2">The sequence shown here is derived from an EMBL/GenBank/DDBJ whole genome shotgun (WGS) entry which is preliminary data.</text>
</comment>
<dbReference type="AlphaFoldDB" id="A0A0A2MEU1"/>
<dbReference type="PANTHER" id="PTHR36842">
    <property type="entry name" value="PROTEIN TOLB HOMOLOG"/>
    <property type="match status" value="1"/>
</dbReference>
<dbReference type="SUPFAM" id="SSF82171">
    <property type="entry name" value="DPP6 N-terminal domain-like"/>
    <property type="match status" value="1"/>
</dbReference>
<sequence length="280" mass="31486">MKTKFLLVATLFLGIALQAQEFSKPKEIKLKDSFTNPVASPDGKYVLLTKEHNRGVYLLDMTTKKVTPVAPEEGIGYGYAWNSDSKTFYFKTKSEKEYFSDAKVKAYTIGQKKSKDLDLNHNFLPAYKGKTEIVVHTNPSTLKIEATDLKTSKSWTVTNDEGQFYNAILSNNGTKVAVHKGADIWVYDVNGTDKGKYVGTGLVTGWSKDDRYLIGFLDESHDGHSVDNSELLLFDVENSRTVKLTSTENQIEMFPSLYGNNQVFFTDEKTGKLYVSTLKF</sequence>
<dbReference type="EMBL" id="JRLW01000001">
    <property type="protein sequence ID" value="KGO90799.1"/>
    <property type="molecule type" value="Genomic_DNA"/>
</dbReference>
<proteinExistence type="predicted"/>
<dbReference type="Proteomes" id="UP000030121">
    <property type="component" value="Unassembled WGS sequence"/>
</dbReference>
<accession>A0A0A2MEU1</accession>
<feature type="chain" id="PRO_5002003239" description="S9 family peptidase" evidence="1">
    <location>
        <begin position="22"/>
        <end position="280"/>
    </location>
</feature>
<gene>
    <name evidence="2" type="ORF">Q764_01365</name>
</gene>
<evidence type="ECO:0000256" key="1">
    <source>
        <dbReference type="SAM" id="SignalP"/>
    </source>
</evidence>
<dbReference type="Gene3D" id="2.120.10.30">
    <property type="entry name" value="TolB, C-terminal domain"/>
    <property type="match status" value="2"/>
</dbReference>
<evidence type="ECO:0000313" key="2">
    <source>
        <dbReference type="EMBL" id="KGO90799.1"/>
    </source>
</evidence>
<name>A0A0A2MEU1_9FLAO</name>
<organism evidence="2 3">
    <name type="scientific">Flavobacterium suncheonense GH29-5 = DSM 17707</name>
    <dbReference type="NCBI Taxonomy" id="1121899"/>
    <lineage>
        <taxon>Bacteria</taxon>
        <taxon>Pseudomonadati</taxon>
        <taxon>Bacteroidota</taxon>
        <taxon>Flavobacteriia</taxon>
        <taxon>Flavobacteriales</taxon>
        <taxon>Flavobacteriaceae</taxon>
        <taxon>Flavobacterium</taxon>
    </lineage>
</organism>
<dbReference type="STRING" id="1121899.GCA_000430025_01144"/>
<dbReference type="OrthoDB" id="8432779at2"/>
<keyword evidence="3" id="KW-1185">Reference proteome</keyword>
<dbReference type="RefSeq" id="WP_026979897.1">
    <property type="nucleotide sequence ID" value="NZ_AUCZ01000004.1"/>
</dbReference>
<feature type="signal peptide" evidence="1">
    <location>
        <begin position="1"/>
        <end position="21"/>
    </location>
</feature>
<reference evidence="2 3" key="1">
    <citation type="submission" date="2013-09" db="EMBL/GenBank/DDBJ databases">
        <authorList>
            <person name="Zeng Z."/>
            <person name="Chen C."/>
        </authorList>
    </citation>
    <scope>NUCLEOTIDE SEQUENCE [LARGE SCALE GENOMIC DNA]</scope>
    <source>
        <strain evidence="2 3">GH29-5</strain>
    </source>
</reference>
<keyword evidence="1" id="KW-0732">Signal</keyword>
<evidence type="ECO:0008006" key="4">
    <source>
        <dbReference type="Google" id="ProtNLM"/>
    </source>
</evidence>
<protein>
    <recommendedName>
        <fullName evidence="4">S9 family peptidase</fullName>
    </recommendedName>
</protein>
<dbReference type="eggNOG" id="COG0823">
    <property type="taxonomic scope" value="Bacteria"/>
</dbReference>